<feature type="domain" description="N-acetyltransferase" evidence="1">
    <location>
        <begin position="1"/>
        <end position="136"/>
    </location>
</feature>
<reference evidence="2 3" key="1">
    <citation type="journal article" date="2017" name="Curr. Biol.">
        <title>Genome architecture and evolution of a unichromosomal asexual nematode.</title>
        <authorList>
            <person name="Fradin H."/>
            <person name="Zegar C."/>
            <person name="Gutwein M."/>
            <person name="Lucas J."/>
            <person name="Kovtun M."/>
            <person name="Corcoran D."/>
            <person name="Baugh L.R."/>
            <person name="Kiontke K."/>
            <person name="Gunsalus K."/>
            <person name="Fitch D.H."/>
            <person name="Piano F."/>
        </authorList>
    </citation>
    <scope>NUCLEOTIDE SEQUENCE [LARGE SCALE GENOMIC DNA]</scope>
    <source>
        <strain evidence="2">PF1309</strain>
    </source>
</reference>
<dbReference type="InterPro" id="IPR016181">
    <property type="entry name" value="Acyl_CoA_acyltransferase"/>
</dbReference>
<dbReference type="EMBL" id="LIAE01009731">
    <property type="protein sequence ID" value="PAV68575.1"/>
    <property type="molecule type" value="Genomic_DNA"/>
</dbReference>
<accession>A0A2A2K3R5</accession>
<name>A0A2A2K3R5_9BILA</name>
<dbReference type="SUPFAM" id="SSF55729">
    <property type="entry name" value="Acyl-CoA N-acyltransferases (Nat)"/>
    <property type="match status" value="1"/>
</dbReference>
<gene>
    <name evidence="2" type="ORF">WR25_06959</name>
</gene>
<evidence type="ECO:0000259" key="1">
    <source>
        <dbReference type="PROSITE" id="PS51186"/>
    </source>
</evidence>
<dbReference type="OrthoDB" id="41532at2759"/>
<dbReference type="Gene3D" id="3.40.630.30">
    <property type="match status" value="1"/>
</dbReference>
<keyword evidence="3" id="KW-1185">Reference proteome</keyword>
<dbReference type="GO" id="GO:0016747">
    <property type="term" value="F:acyltransferase activity, transferring groups other than amino-acyl groups"/>
    <property type="evidence" value="ECO:0007669"/>
    <property type="project" value="InterPro"/>
</dbReference>
<dbReference type="PROSITE" id="PS51186">
    <property type="entry name" value="GNAT"/>
    <property type="match status" value="1"/>
</dbReference>
<dbReference type="InterPro" id="IPR000182">
    <property type="entry name" value="GNAT_dom"/>
</dbReference>
<proteinExistence type="predicted"/>
<evidence type="ECO:0000313" key="2">
    <source>
        <dbReference type="EMBL" id="PAV68575.1"/>
    </source>
</evidence>
<comment type="caution">
    <text evidence="2">The sequence shown here is derived from an EMBL/GenBank/DDBJ whole genome shotgun (WGS) entry which is preliminary data.</text>
</comment>
<dbReference type="Pfam" id="PF00583">
    <property type="entry name" value="Acetyltransf_1"/>
    <property type="match status" value="1"/>
</dbReference>
<dbReference type="AlphaFoldDB" id="A0A2A2K3R5"/>
<evidence type="ECO:0000313" key="3">
    <source>
        <dbReference type="Proteomes" id="UP000218231"/>
    </source>
</evidence>
<dbReference type="Proteomes" id="UP000218231">
    <property type="component" value="Unassembled WGS sequence"/>
</dbReference>
<dbReference type="CDD" id="cd04301">
    <property type="entry name" value="NAT_SF"/>
    <property type="match status" value="1"/>
</dbReference>
<protein>
    <recommendedName>
        <fullName evidence="1">N-acetyltransferase domain-containing protein</fullName>
    </recommendedName>
</protein>
<organism evidence="2 3">
    <name type="scientific">Diploscapter pachys</name>
    <dbReference type="NCBI Taxonomy" id="2018661"/>
    <lineage>
        <taxon>Eukaryota</taxon>
        <taxon>Metazoa</taxon>
        <taxon>Ecdysozoa</taxon>
        <taxon>Nematoda</taxon>
        <taxon>Chromadorea</taxon>
        <taxon>Rhabditida</taxon>
        <taxon>Rhabditina</taxon>
        <taxon>Rhabditomorpha</taxon>
        <taxon>Rhabditoidea</taxon>
        <taxon>Rhabditidae</taxon>
        <taxon>Diploscapter</taxon>
    </lineage>
</organism>
<sequence>MNAVMKIAEEPTDAIRDAILGPLITFNAENGYPADPRPVAITLESEGEIVGGLWGKTVYDWLFIDYLVAPSSVRGQDLGSQLMATAERLAAERGCVGSWLTTFTFQARGFYEKLGYEPVRLPFSGKLPNAPAPTVPVSVSPSAVASQSSVIGIGTVICCFQRMVLPDTSPDTSLEPIAPDAVPVKLPPSLWTVSVRFWSPSGDFTVQSQLPSTSAMRVSPYFAVVEGVTLATALAGMTSTGRPSVSSCGFTLAASPTTIQLNWPGLIVCAAALRNSGSVSARSRVGSVA</sequence>